<dbReference type="Proteomes" id="UP000249417">
    <property type="component" value="Unassembled WGS sequence"/>
</dbReference>
<keyword evidence="1" id="KW-0472">Membrane</keyword>
<reference evidence="2 3" key="1">
    <citation type="submission" date="2017-08" db="EMBL/GenBank/DDBJ databases">
        <title>Infants hospitalized years apart are colonized by the same room-sourced microbial strains.</title>
        <authorList>
            <person name="Brooks B."/>
            <person name="Olm M.R."/>
            <person name="Firek B.A."/>
            <person name="Baker R."/>
            <person name="Thomas B.C."/>
            <person name="Morowitz M.J."/>
            <person name="Banfield J.F."/>
        </authorList>
    </citation>
    <scope>NUCLEOTIDE SEQUENCE [LARGE SCALE GENOMIC DNA]</scope>
    <source>
        <strain evidence="2">S2_005_002_R2_29</strain>
    </source>
</reference>
<feature type="transmembrane region" description="Helical" evidence="1">
    <location>
        <begin position="58"/>
        <end position="79"/>
    </location>
</feature>
<feature type="transmembrane region" description="Helical" evidence="1">
    <location>
        <begin position="30"/>
        <end position="51"/>
    </location>
</feature>
<dbReference type="Pfam" id="PF04020">
    <property type="entry name" value="Phage_holin_4_2"/>
    <property type="match status" value="1"/>
</dbReference>
<dbReference type="AlphaFoldDB" id="A0A2W5MT12"/>
<dbReference type="EMBL" id="QFQB01000097">
    <property type="protein sequence ID" value="PZQ44356.1"/>
    <property type="molecule type" value="Genomic_DNA"/>
</dbReference>
<dbReference type="PANTHER" id="PTHR37309:SF1">
    <property type="entry name" value="SLR0284 PROTEIN"/>
    <property type="match status" value="1"/>
</dbReference>
<name>A0A2W5MT12_9BACT</name>
<dbReference type="InterPro" id="IPR007165">
    <property type="entry name" value="Phage_holin_4_2"/>
</dbReference>
<proteinExistence type="predicted"/>
<feature type="transmembrane region" description="Helical" evidence="1">
    <location>
        <begin position="85"/>
        <end position="107"/>
    </location>
</feature>
<evidence type="ECO:0000256" key="1">
    <source>
        <dbReference type="SAM" id="Phobius"/>
    </source>
</evidence>
<keyword evidence="1" id="KW-0812">Transmembrane</keyword>
<evidence type="ECO:0000313" key="3">
    <source>
        <dbReference type="Proteomes" id="UP000249417"/>
    </source>
</evidence>
<keyword evidence="1" id="KW-1133">Transmembrane helix</keyword>
<gene>
    <name evidence="2" type="ORF">DI551_10325</name>
</gene>
<evidence type="ECO:0000313" key="2">
    <source>
        <dbReference type="EMBL" id="PZQ44356.1"/>
    </source>
</evidence>
<dbReference type="PANTHER" id="PTHR37309">
    <property type="entry name" value="SLR0284 PROTEIN"/>
    <property type="match status" value="1"/>
</dbReference>
<accession>A0A2W5MT12</accession>
<evidence type="ECO:0008006" key="4">
    <source>
        <dbReference type="Google" id="ProtNLM"/>
    </source>
</evidence>
<protein>
    <recommendedName>
        <fullName evidence="4">Phage holin family protein</fullName>
    </recommendedName>
</protein>
<comment type="caution">
    <text evidence="2">The sequence shown here is derived from an EMBL/GenBank/DDBJ whole genome shotgun (WGS) entry which is preliminary data.</text>
</comment>
<organism evidence="2 3">
    <name type="scientific">Micavibrio aeruginosavorus</name>
    <dbReference type="NCBI Taxonomy" id="349221"/>
    <lineage>
        <taxon>Bacteria</taxon>
        <taxon>Pseudomonadati</taxon>
        <taxon>Bdellovibrionota</taxon>
        <taxon>Bdellovibrionia</taxon>
        <taxon>Bdellovibrionales</taxon>
        <taxon>Pseudobdellovibrionaceae</taxon>
        <taxon>Micavibrio</taxon>
    </lineage>
</organism>
<sequence>MMKILVHWFLSAVAVWLVSEIVPGFHVASLGSALIAAVVIGLVNATLGLVFKIITFPLAVATLGIIWLVINGVMLLVAAQFVPGFAISGFVAAFFGAIVLSLVNMVLKTLFLDKE</sequence>